<evidence type="ECO:0000313" key="1">
    <source>
        <dbReference type="EMBL" id="VAW49748.1"/>
    </source>
</evidence>
<dbReference type="NCBIfam" id="NF002542">
    <property type="entry name" value="PRK02101.1-3"/>
    <property type="match status" value="1"/>
</dbReference>
<dbReference type="GO" id="GO:0033194">
    <property type="term" value="P:response to hydroperoxide"/>
    <property type="evidence" value="ECO:0007669"/>
    <property type="project" value="TreeGrafter"/>
</dbReference>
<accession>A0A3B0W1J8</accession>
<organism evidence="1">
    <name type="scientific">hydrothermal vent metagenome</name>
    <dbReference type="NCBI Taxonomy" id="652676"/>
    <lineage>
        <taxon>unclassified sequences</taxon>
        <taxon>metagenomes</taxon>
        <taxon>ecological metagenomes</taxon>
    </lineage>
</organism>
<proteinExistence type="inferred from homology"/>
<gene>
    <name evidence="1" type="ORF">MNBD_GAMMA04-1431</name>
</gene>
<dbReference type="HAMAP" id="MF_00652">
    <property type="entry name" value="UPF0246"/>
    <property type="match status" value="1"/>
</dbReference>
<dbReference type="GO" id="GO:0005829">
    <property type="term" value="C:cytosol"/>
    <property type="evidence" value="ECO:0007669"/>
    <property type="project" value="TreeGrafter"/>
</dbReference>
<dbReference type="Pfam" id="PF03883">
    <property type="entry name" value="H2O2_YaaD"/>
    <property type="match status" value="1"/>
</dbReference>
<name>A0A3B0W1J8_9ZZZZ</name>
<dbReference type="InterPro" id="IPR005583">
    <property type="entry name" value="YaaA"/>
</dbReference>
<dbReference type="EMBL" id="UOFB01000376">
    <property type="protein sequence ID" value="VAW49748.1"/>
    <property type="molecule type" value="Genomic_DNA"/>
</dbReference>
<dbReference type="PANTHER" id="PTHR30283:SF4">
    <property type="entry name" value="PEROXIDE STRESS RESISTANCE PROTEIN YAAA"/>
    <property type="match status" value="1"/>
</dbReference>
<sequence length="258" mass="29474">MLMLISPAKSLDETTPVPFKCESKPVLLEQAAELMDSLQTLVPDEIAQLMHISDKLAELNYQRFQDWQVPFSEERAKQAAWLFKGDVYQGLDAYGLSEGGVKFLQTHLRILSGLYGLLKPCDKILPYRLEMGTKYPNAKGKDIYAFWGEQITEQLNLALQAMNSRTVVNLASNEYFKAVQPNVLNAQIITPIFKDWKGGKYKIISFYAKKARGLMVRYATDHRVEHAEELKHFNVGGYRFAPELSNETDWVFTRKIDG</sequence>
<dbReference type="PANTHER" id="PTHR30283">
    <property type="entry name" value="PEROXIDE STRESS RESPONSE PROTEIN YAAA"/>
    <property type="match status" value="1"/>
</dbReference>
<protein>
    <submittedName>
        <fullName evidence="1">UPF0246 protein YaaA</fullName>
    </submittedName>
</protein>
<reference evidence="1" key="1">
    <citation type="submission" date="2018-06" db="EMBL/GenBank/DDBJ databases">
        <authorList>
            <person name="Zhirakovskaya E."/>
        </authorList>
    </citation>
    <scope>NUCLEOTIDE SEQUENCE</scope>
</reference>
<dbReference type="AlphaFoldDB" id="A0A3B0W1J8"/>